<dbReference type="SUPFAM" id="SSF51322">
    <property type="entry name" value="Cyanovirin-N"/>
    <property type="match status" value="1"/>
</dbReference>
<feature type="compositionally biased region" description="Polar residues" evidence="1">
    <location>
        <begin position="211"/>
        <end position="221"/>
    </location>
</feature>
<dbReference type="OrthoDB" id="2947935at2759"/>
<dbReference type="Pfam" id="PF08881">
    <property type="entry name" value="CVNH"/>
    <property type="match status" value="1"/>
</dbReference>
<organism evidence="4 5">
    <name type="scientific">Colletotrichum tanaceti</name>
    <dbReference type="NCBI Taxonomy" id="1306861"/>
    <lineage>
        <taxon>Eukaryota</taxon>
        <taxon>Fungi</taxon>
        <taxon>Dikarya</taxon>
        <taxon>Ascomycota</taxon>
        <taxon>Pezizomycotina</taxon>
        <taxon>Sordariomycetes</taxon>
        <taxon>Hypocreomycetidae</taxon>
        <taxon>Glomerellales</taxon>
        <taxon>Glomerellaceae</taxon>
        <taxon>Colletotrichum</taxon>
        <taxon>Colletotrichum destructivum species complex</taxon>
    </lineage>
</organism>
<dbReference type="InterPro" id="IPR036673">
    <property type="entry name" value="Cyanovirin-N_sf"/>
</dbReference>
<dbReference type="InterPro" id="IPR011058">
    <property type="entry name" value="Cyanovirin-N"/>
</dbReference>
<proteinExistence type="predicted"/>
<name>A0A4V6DGZ8_9PEZI</name>
<evidence type="ECO:0000256" key="2">
    <source>
        <dbReference type="SAM" id="Phobius"/>
    </source>
</evidence>
<reference evidence="4 5" key="1">
    <citation type="journal article" date="2019" name="PLoS ONE">
        <title>Comparative genome analysis indicates high evolutionary potential of pathogenicity genes in Colletotrichum tanaceti.</title>
        <authorList>
            <person name="Lelwala R.V."/>
            <person name="Korhonen P.K."/>
            <person name="Young N.D."/>
            <person name="Scott J.B."/>
            <person name="Ades P.A."/>
            <person name="Gasser R.B."/>
            <person name="Taylor P.W.J."/>
        </authorList>
    </citation>
    <scope>NUCLEOTIDE SEQUENCE [LARGE SCALE GENOMIC DNA]</scope>
    <source>
        <strain evidence="4">BRIP57314</strain>
    </source>
</reference>
<evidence type="ECO:0000259" key="3">
    <source>
        <dbReference type="SMART" id="SM01111"/>
    </source>
</evidence>
<sequence>MKTPSEVKVALLHRNQVRWENMRRKNSSSHLASPQLAGFELLLHPTHLSARAGPCNYPRKRDTSPILFQTSDFYIRLNNCMAKMKLLTVFGLMLGFIATLSMAQAAFTNTNNSIGFVAGSSKSTVTTVTITRSHPVFDVPHSTLQTVVTSVKKSTSAIDGTLVIQHKPADTFLPGQLDAKATFNTALEYRSEKLDDGVSFEAVQGGEDSLQADQGNESGPENNADGHENSPREEAARPVLHDRSRSAPKTGGFAKTCASNWVVWDFGNTIWANCRGSGDRRDALSWSRLGLDHMLGNDRGELVYRAGGDFSSTCADCARWGRTHLACRCLDERGEYHASAINLDRYIGNHDGLLCSAYECGVRENPPPGAN</sequence>
<dbReference type="EMBL" id="PJEX01000127">
    <property type="protein sequence ID" value="TKW54656.1"/>
    <property type="molecule type" value="Genomic_DNA"/>
</dbReference>
<evidence type="ECO:0000313" key="5">
    <source>
        <dbReference type="Proteomes" id="UP000310108"/>
    </source>
</evidence>
<keyword evidence="5" id="KW-1185">Reference proteome</keyword>
<keyword evidence="2" id="KW-0812">Transmembrane</keyword>
<accession>A0A4V6DGZ8</accession>
<dbReference type="Proteomes" id="UP000310108">
    <property type="component" value="Unassembled WGS sequence"/>
</dbReference>
<protein>
    <recommendedName>
        <fullName evidence="3">Cyanovirin-N domain-containing protein</fullName>
    </recommendedName>
</protein>
<evidence type="ECO:0000313" key="4">
    <source>
        <dbReference type="EMBL" id="TKW54656.1"/>
    </source>
</evidence>
<evidence type="ECO:0000256" key="1">
    <source>
        <dbReference type="SAM" id="MobiDB-lite"/>
    </source>
</evidence>
<gene>
    <name evidence="4" type="ORF">CTA1_10786</name>
</gene>
<keyword evidence="2" id="KW-0472">Membrane</keyword>
<keyword evidence="2" id="KW-1133">Transmembrane helix</keyword>
<feature type="compositionally biased region" description="Basic and acidic residues" evidence="1">
    <location>
        <begin position="224"/>
        <end position="245"/>
    </location>
</feature>
<feature type="domain" description="Cyanovirin-N" evidence="3">
    <location>
        <begin position="252"/>
        <end position="356"/>
    </location>
</feature>
<dbReference type="AlphaFoldDB" id="A0A4V6DGZ8"/>
<feature type="region of interest" description="Disordered" evidence="1">
    <location>
        <begin position="209"/>
        <end position="251"/>
    </location>
</feature>
<feature type="transmembrane region" description="Helical" evidence="2">
    <location>
        <begin position="86"/>
        <end position="107"/>
    </location>
</feature>
<dbReference type="Gene3D" id="2.30.60.10">
    <property type="entry name" value="Cyanovirin-N"/>
    <property type="match status" value="1"/>
</dbReference>
<dbReference type="SMART" id="SM01111">
    <property type="entry name" value="CVNH"/>
    <property type="match status" value="1"/>
</dbReference>
<comment type="caution">
    <text evidence="4">The sequence shown here is derived from an EMBL/GenBank/DDBJ whole genome shotgun (WGS) entry which is preliminary data.</text>
</comment>